<dbReference type="EMBL" id="VKHS01001328">
    <property type="protein sequence ID" value="MBB0232950.1"/>
    <property type="molecule type" value="Genomic_DNA"/>
</dbReference>
<dbReference type="Gene3D" id="3.10.560.10">
    <property type="entry name" value="Outer membrane lipoprotein wza domain like"/>
    <property type="match status" value="1"/>
</dbReference>
<dbReference type="Proteomes" id="UP000530234">
    <property type="component" value="Unassembled WGS sequence"/>
</dbReference>
<evidence type="ECO:0000313" key="4">
    <source>
        <dbReference type="Proteomes" id="UP000530234"/>
    </source>
</evidence>
<dbReference type="GO" id="GO:0015627">
    <property type="term" value="C:type II protein secretion system complex"/>
    <property type="evidence" value="ECO:0007669"/>
    <property type="project" value="TreeGrafter"/>
</dbReference>
<evidence type="ECO:0000256" key="1">
    <source>
        <dbReference type="SAM" id="MobiDB-lite"/>
    </source>
</evidence>
<dbReference type="SMART" id="SM00278">
    <property type="entry name" value="HhH1"/>
    <property type="match status" value="2"/>
</dbReference>
<evidence type="ECO:0000259" key="2">
    <source>
        <dbReference type="SMART" id="SM00278"/>
    </source>
</evidence>
<dbReference type="GO" id="GO:0006281">
    <property type="term" value="P:DNA repair"/>
    <property type="evidence" value="ECO:0007669"/>
    <property type="project" value="InterPro"/>
</dbReference>
<feature type="compositionally biased region" description="Low complexity" evidence="1">
    <location>
        <begin position="45"/>
        <end position="62"/>
    </location>
</feature>
<sequence length="213" mass="21721">MEPRTLLALTVLLVVAIGFAVHHWSSSRPRPVPAAANSPIPSGDASPGVGPAEGAEPAEETPPVVVDVAGDVRRPGLHTLPPGSRVGDAIEAAGGLLPDADPGALNRARPLIDGEHIPVGAVGLAGDPAPPAGTGPGVPHHLPEGVAPDGRILLNLADAERLRELPGVGPVLAGNIVAHRERHGPFVSVEQLLDVSGIGQRRLEDIRDLVVIP</sequence>
<dbReference type="InterPro" id="IPR051675">
    <property type="entry name" value="Endo/Exo/Phosphatase_dom_1"/>
</dbReference>
<feature type="domain" description="Helix-hairpin-helix DNA-binding motif class 1" evidence="2">
    <location>
        <begin position="160"/>
        <end position="179"/>
    </location>
</feature>
<dbReference type="InterPro" id="IPR010994">
    <property type="entry name" value="RuvA_2-like"/>
</dbReference>
<dbReference type="GO" id="GO:0003677">
    <property type="term" value="F:DNA binding"/>
    <property type="evidence" value="ECO:0007669"/>
    <property type="project" value="UniProtKB-KW"/>
</dbReference>
<accession>A0A7W3T8K1</accession>
<keyword evidence="3" id="KW-0238">DNA-binding</keyword>
<evidence type="ECO:0000313" key="3">
    <source>
        <dbReference type="EMBL" id="MBB0232950.1"/>
    </source>
</evidence>
<dbReference type="Gene3D" id="1.10.150.320">
    <property type="entry name" value="Photosystem II 12 kDa extrinsic protein"/>
    <property type="match status" value="1"/>
</dbReference>
<keyword evidence="4" id="KW-1185">Reference proteome</keyword>
<dbReference type="InterPro" id="IPR003583">
    <property type="entry name" value="Hlx-hairpin-Hlx_DNA-bd_motif"/>
</dbReference>
<dbReference type="InterPro" id="IPR019554">
    <property type="entry name" value="Soluble_ligand-bd"/>
</dbReference>
<dbReference type="PANTHER" id="PTHR21180">
    <property type="entry name" value="ENDONUCLEASE/EXONUCLEASE/PHOSPHATASE FAMILY DOMAIN-CONTAINING PROTEIN 1"/>
    <property type="match status" value="1"/>
</dbReference>
<feature type="domain" description="Helix-hairpin-helix DNA-binding motif class 1" evidence="2">
    <location>
        <begin position="190"/>
        <end position="209"/>
    </location>
</feature>
<dbReference type="SUPFAM" id="SSF47781">
    <property type="entry name" value="RuvA domain 2-like"/>
    <property type="match status" value="1"/>
</dbReference>
<reference evidence="4" key="1">
    <citation type="submission" date="2019-10" db="EMBL/GenBank/DDBJ databases">
        <title>Streptomyces sp. nov., a novel actinobacterium isolated from alkaline environment.</title>
        <authorList>
            <person name="Golinska P."/>
        </authorList>
    </citation>
    <scope>NUCLEOTIDE SEQUENCE [LARGE SCALE GENOMIC DNA]</scope>
    <source>
        <strain evidence="4">DSM 42108</strain>
    </source>
</reference>
<organism evidence="3 4">
    <name type="scientific">Streptomyces calidiresistens</name>
    <dbReference type="NCBI Taxonomy" id="1485586"/>
    <lineage>
        <taxon>Bacteria</taxon>
        <taxon>Bacillati</taxon>
        <taxon>Actinomycetota</taxon>
        <taxon>Actinomycetes</taxon>
        <taxon>Kitasatosporales</taxon>
        <taxon>Streptomycetaceae</taxon>
        <taxon>Streptomyces</taxon>
    </lineage>
</organism>
<dbReference type="PANTHER" id="PTHR21180:SF32">
    <property type="entry name" value="ENDONUCLEASE_EXONUCLEASE_PHOSPHATASE FAMILY DOMAIN-CONTAINING PROTEIN 1"/>
    <property type="match status" value="1"/>
</dbReference>
<protein>
    <submittedName>
        <fullName evidence="3">ComEA family DNA-binding protein</fullName>
    </submittedName>
</protein>
<gene>
    <name evidence="3" type="ORF">FOE67_26530</name>
</gene>
<dbReference type="GO" id="GO:0015628">
    <property type="term" value="P:protein secretion by the type II secretion system"/>
    <property type="evidence" value="ECO:0007669"/>
    <property type="project" value="TreeGrafter"/>
</dbReference>
<comment type="caution">
    <text evidence="3">The sequence shown here is derived from an EMBL/GenBank/DDBJ whole genome shotgun (WGS) entry which is preliminary data.</text>
</comment>
<dbReference type="Pfam" id="PF12836">
    <property type="entry name" value="HHH_3"/>
    <property type="match status" value="1"/>
</dbReference>
<dbReference type="AlphaFoldDB" id="A0A7W3T8K1"/>
<dbReference type="Pfam" id="PF10531">
    <property type="entry name" value="SLBB"/>
    <property type="match status" value="1"/>
</dbReference>
<name>A0A7W3T8K1_9ACTN</name>
<proteinExistence type="predicted"/>
<feature type="region of interest" description="Disordered" evidence="1">
    <location>
        <begin position="25"/>
        <end position="62"/>
    </location>
</feature>